<dbReference type="Gene3D" id="3.40.50.1390">
    <property type="entry name" value="Resolvase, N-terminal catalytic domain"/>
    <property type="match status" value="1"/>
</dbReference>
<dbReference type="GO" id="GO:0000150">
    <property type="term" value="F:DNA strand exchange activity"/>
    <property type="evidence" value="ECO:0007669"/>
    <property type="project" value="InterPro"/>
</dbReference>
<dbReference type="KEGG" id="bpb:bpr_II203"/>
<dbReference type="AlphaFoldDB" id="E0S409"/>
<reference evidence="2 3" key="1">
    <citation type="journal article" date="2010" name="PLoS ONE">
        <title>The glycobiome of the rumen bacterium Butyrivibrio proteoclasticus B316(T) highlights adaptation to a polysaccharide-rich environment.</title>
        <authorList>
            <person name="Kelly W.J."/>
            <person name="Leahy S.C."/>
            <person name="Altermann E."/>
            <person name="Yeoman C.J."/>
            <person name="Dunne J.C."/>
            <person name="Kong Z."/>
            <person name="Pacheco D.M."/>
            <person name="Li D."/>
            <person name="Noel S.J."/>
            <person name="Moon C.D."/>
            <person name="Cookson A.L."/>
            <person name="Attwood G.T."/>
        </authorList>
    </citation>
    <scope>NUCLEOTIDE SEQUENCE [LARGE SCALE GENOMIC DNA]</scope>
    <source>
        <strain evidence="3">ATCC 51982 / DSM 14932 / B316</strain>
        <plasmid evidence="3">Plasmid pCY360</plasmid>
    </source>
</reference>
<dbReference type="InterPro" id="IPR036162">
    <property type="entry name" value="Resolvase-like_N_sf"/>
</dbReference>
<geneLocation type="plasmid" evidence="2 3">
    <name>pCY360</name>
</geneLocation>
<evidence type="ECO:0000259" key="1">
    <source>
        <dbReference type="Pfam" id="PF00239"/>
    </source>
</evidence>
<dbReference type="Proteomes" id="UP000001299">
    <property type="component" value="Plasmid pCY360"/>
</dbReference>
<dbReference type="EMBL" id="CP001812">
    <property type="protein sequence ID" value="ADL36141.1"/>
    <property type="molecule type" value="Genomic_DNA"/>
</dbReference>
<proteinExistence type="predicted"/>
<dbReference type="GO" id="GO:0003677">
    <property type="term" value="F:DNA binding"/>
    <property type="evidence" value="ECO:0007669"/>
    <property type="project" value="InterPro"/>
</dbReference>
<organism evidence="2 3">
    <name type="scientific">Butyrivibrio proteoclasticus (strain ATCC 51982 / DSM 14932 / B316)</name>
    <name type="common">Clostridium proteoclasticum</name>
    <dbReference type="NCBI Taxonomy" id="515622"/>
    <lineage>
        <taxon>Bacteria</taxon>
        <taxon>Bacillati</taxon>
        <taxon>Bacillota</taxon>
        <taxon>Clostridia</taxon>
        <taxon>Lachnospirales</taxon>
        <taxon>Lachnospiraceae</taxon>
        <taxon>Butyrivibrio</taxon>
    </lineage>
</organism>
<gene>
    <name evidence="2" type="ordered locus">bpr_II203</name>
</gene>
<keyword evidence="2" id="KW-0614">Plasmid</keyword>
<name>E0S409_BUTPB</name>
<keyword evidence="3" id="KW-1185">Reference proteome</keyword>
<evidence type="ECO:0000313" key="2">
    <source>
        <dbReference type="EMBL" id="ADL36141.1"/>
    </source>
</evidence>
<feature type="domain" description="Resolvase/invertase-type recombinase catalytic" evidence="1">
    <location>
        <begin position="3"/>
        <end position="72"/>
    </location>
</feature>
<accession>E0S409</accession>
<protein>
    <submittedName>
        <fullName evidence="2">Resolvase family protein</fullName>
    </submittedName>
</protein>
<dbReference type="SUPFAM" id="SSF53041">
    <property type="entry name" value="Resolvase-like"/>
    <property type="match status" value="1"/>
</dbReference>
<sequence length="203" mass="23272">MIEDNVSGMTMKRPGWLKLMKKVDAGKVTDIYMDELSRMGRSKEEGFLAWMSLYDKGVALHFIKQPQVDTQTFKVAASRSISINTEHLPSAEKELISCIVKAINRYMQELAKLQVYRVFDEAQFERDILSQRTSEGLKIARINGAQIGRKQGSYISTKKETSSKKKIKKLYKKYGGPLSATDCMRVCKISRDSFYRYIKQMDG</sequence>
<dbReference type="InterPro" id="IPR006119">
    <property type="entry name" value="Resolv_N"/>
</dbReference>
<evidence type="ECO:0000313" key="3">
    <source>
        <dbReference type="Proteomes" id="UP000001299"/>
    </source>
</evidence>
<dbReference type="Pfam" id="PF00239">
    <property type="entry name" value="Resolvase"/>
    <property type="match status" value="1"/>
</dbReference>
<dbReference type="HOGENOM" id="CLU_010686_5_0_9"/>